<evidence type="ECO:0000256" key="1">
    <source>
        <dbReference type="SAM" id="MobiDB-lite"/>
    </source>
</evidence>
<dbReference type="NCBIfam" id="NF046101">
    <property type="entry name" value="PA3496_fam"/>
    <property type="match status" value="1"/>
</dbReference>
<gene>
    <name evidence="2" type="ORF">HZS81_05910</name>
</gene>
<reference evidence="2 3" key="1">
    <citation type="journal article" date="2015" name="Int. J. Syst. Evol. Microbiol.">
        <title>Halomonas salicampi sp. nov., a halotolerant and alkalitolerant bacterium isolated from a saltern soil.</title>
        <authorList>
            <person name="Lee J.C."/>
            <person name="Kim Y.S."/>
            <person name="Yun B.S."/>
            <person name="Whang K.S."/>
        </authorList>
    </citation>
    <scope>NUCLEOTIDE SEQUENCE [LARGE SCALE GENOMIC DNA]</scope>
    <source>
        <strain evidence="2 3">BH103</strain>
    </source>
</reference>
<dbReference type="RefSeq" id="WP_179929630.1">
    <property type="nucleotide sequence ID" value="NZ_JACCDF010000003.1"/>
</dbReference>
<protein>
    <submittedName>
        <fullName evidence="2">Uncharacterized protein</fullName>
    </submittedName>
</protein>
<dbReference type="Proteomes" id="UP000586119">
    <property type="component" value="Unassembled WGS sequence"/>
</dbReference>
<accession>A0A7Z0LJS7</accession>
<comment type="caution">
    <text evidence="2">The sequence shown here is derived from an EMBL/GenBank/DDBJ whole genome shotgun (WGS) entry which is preliminary data.</text>
</comment>
<evidence type="ECO:0000313" key="2">
    <source>
        <dbReference type="EMBL" id="NYS60299.1"/>
    </source>
</evidence>
<name>A0A7Z0LJS7_9GAMM</name>
<dbReference type="EMBL" id="JACCDF010000003">
    <property type="protein sequence ID" value="NYS60299.1"/>
    <property type="molecule type" value="Genomic_DNA"/>
</dbReference>
<feature type="compositionally biased region" description="Basic and acidic residues" evidence="1">
    <location>
        <begin position="1"/>
        <end position="17"/>
    </location>
</feature>
<dbReference type="InterPro" id="IPR058059">
    <property type="entry name" value="PA3496-like"/>
</dbReference>
<keyword evidence="3" id="KW-1185">Reference proteome</keyword>
<proteinExistence type="predicted"/>
<feature type="region of interest" description="Disordered" evidence="1">
    <location>
        <begin position="1"/>
        <end position="50"/>
    </location>
</feature>
<evidence type="ECO:0000313" key="3">
    <source>
        <dbReference type="Proteomes" id="UP000586119"/>
    </source>
</evidence>
<sequence>MSRDPLSRDIYSHRDGNAADFDNNDADSSDTVNDDAVNDHFYGSRRPSKSDTLRARRRVEALLEERRLRRAIADDWADE</sequence>
<dbReference type="AlphaFoldDB" id="A0A7Z0LJS7"/>
<organism evidence="2 3">
    <name type="scientific">Vreelandella salicampi</name>
    <dbReference type="NCBI Taxonomy" id="1449798"/>
    <lineage>
        <taxon>Bacteria</taxon>
        <taxon>Pseudomonadati</taxon>
        <taxon>Pseudomonadota</taxon>
        <taxon>Gammaproteobacteria</taxon>
        <taxon>Oceanospirillales</taxon>
        <taxon>Halomonadaceae</taxon>
        <taxon>Vreelandella</taxon>
    </lineage>
</organism>